<sequence length="350" mass="39345">MKAVIICGGVGSKMWPESRASSPKQFLPLIGEKSLFQLNWEALRLKFSPEEIFLQTNAVQAEIAKKQVSEILPDNVFIEPEMRNQGPATGFAAASLMKKGFGDEAFMLVQADVMRKPEEKFIEMLEVMGTLAESTENYITGGIAPENIVRGVDYLVKGELVKEEKGVKVYRVADYIDRAEEEKIKQYLGSDKLLIHANHTTMTPNNLMEMYKKYRMDWYEPLMSIVNGGDVPTEYAKMPKAGIEEVTKQVYTKGEALVAELPFEWIDFGTWESLSKYLVSKNLYSSDSKTIELDSTNNFVRANKTVALIGVNDLIVIDKNDALLICKKEMTGKVGEVVDKLKAENKVELL</sequence>
<comment type="caution">
    <text evidence="3">The sequence shown here is derived from an EMBL/GenBank/DDBJ whole genome shotgun (WGS) entry which is preliminary data.</text>
</comment>
<dbReference type="Pfam" id="PF00483">
    <property type="entry name" value="NTP_transferase"/>
    <property type="match status" value="1"/>
</dbReference>
<evidence type="ECO:0000313" key="3">
    <source>
        <dbReference type="EMBL" id="KKQ50852.1"/>
    </source>
</evidence>
<keyword evidence="3" id="KW-0548">Nucleotidyltransferase</keyword>
<protein>
    <submittedName>
        <fullName evidence="3">Mannose-1-phosphate guanylyltransferase</fullName>
    </submittedName>
</protein>
<dbReference type="GO" id="GO:0009298">
    <property type="term" value="P:GDP-mannose biosynthetic process"/>
    <property type="evidence" value="ECO:0007669"/>
    <property type="project" value="TreeGrafter"/>
</dbReference>
<dbReference type="Gene3D" id="3.90.550.10">
    <property type="entry name" value="Spore Coat Polysaccharide Biosynthesis Protein SpsA, Chain A"/>
    <property type="match status" value="1"/>
</dbReference>
<organism evidence="3 4">
    <name type="scientific">Candidatus Shapirobacteria bacterium GW2011_GWE1_38_10</name>
    <dbReference type="NCBI Taxonomy" id="1618488"/>
    <lineage>
        <taxon>Bacteria</taxon>
        <taxon>Candidatus Shapironibacteriota</taxon>
    </lineage>
</organism>
<evidence type="ECO:0000259" key="2">
    <source>
        <dbReference type="Pfam" id="PF22640"/>
    </source>
</evidence>
<dbReference type="AlphaFoldDB" id="A0A0G0I8I4"/>
<dbReference type="SUPFAM" id="SSF53448">
    <property type="entry name" value="Nucleotide-diphospho-sugar transferases"/>
    <property type="match status" value="1"/>
</dbReference>
<accession>A0A0G0I8I4</accession>
<gene>
    <name evidence="3" type="ORF">US68_C0001G0051</name>
</gene>
<feature type="domain" description="Nucleotidyl transferase" evidence="1">
    <location>
        <begin position="2"/>
        <end position="126"/>
    </location>
</feature>
<dbReference type="InterPro" id="IPR005835">
    <property type="entry name" value="NTP_transferase_dom"/>
</dbReference>
<dbReference type="GO" id="GO:0004475">
    <property type="term" value="F:mannose-1-phosphate guanylyltransferase (GTP) activity"/>
    <property type="evidence" value="ECO:0007669"/>
    <property type="project" value="TreeGrafter"/>
</dbReference>
<evidence type="ECO:0000259" key="1">
    <source>
        <dbReference type="Pfam" id="PF00483"/>
    </source>
</evidence>
<dbReference type="PANTHER" id="PTHR46390:SF1">
    <property type="entry name" value="MANNOSE-1-PHOSPHATE GUANYLYLTRANSFERASE"/>
    <property type="match status" value="1"/>
</dbReference>
<dbReference type="InterPro" id="IPR051161">
    <property type="entry name" value="Mannose-6P_isomerase_type2"/>
</dbReference>
<dbReference type="InterPro" id="IPR054566">
    <property type="entry name" value="ManC/GMP-like_b-helix"/>
</dbReference>
<dbReference type="EMBL" id="LBTX01000001">
    <property type="protein sequence ID" value="KKQ50852.1"/>
    <property type="molecule type" value="Genomic_DNA"/>
</dbReference>
<dbReference type="PANTHER" id="PTHR46390">
    <property type="entry name" value="MANNOSE-1-PHOSPHATE GUANYLYLTRANSFERASE"/>
    <property type="match status" value="1"/>
</dbReference>
<dbReference type="Proteomes" id="UP000034231">
    <property type="component" value="Unassembled WGS sequence"/>
</dbReference>
<dbReference type="InterPro" id="IPR029044">
    <property type="entry name" value="Nucleotide-diphossugar_trans"/>
</dbReference>
<proteinExistence type="predicted"/>
<evidence type="ECO:0000313" key="4">
    <source>
        <dbReference type="Proteomes" id="UP000034231"/>
    </source>
</evidence>
<dbReference type="Pfam" id="PF22640">
    <property type="entry name" value="ManC_GMP_beta-helix"/>
    <property type="match status" value="1"/>
</dbReference>
<reference evidence="3 4" key="1">
    <citation type="journal article" date="2015" name="Nature">
        <title>rRNA introns, odd ribosomes, and small enigmatic genomes across a large radiation of phyla.</title>
        <authorList>
            <person name="Brown C.T."/>
            <person name="Hug L.A."/>
            <person name="Thomas B.C."/>
            <person name="Sharon I."/>
            <person name="Castelle C.J."/>
            <person name="Singh A."/>
            <person name="Wilkins M.J."/>
            <person name="Williams K.H."/>
            <person name="Banfield J.F."/>
        </authorList>
    </citation>
    <scope>NUCLEOTIDE SEQUENCE [LARGE SCALE GENOMIC DNA]</scope>
</reference>
<name>A0A0G0I8I4_9BACT</name>
<keyword evidence="3" id="KW-0808">Transferase</keyword>
<feature type="domain" description="MannoseP isomerase/GMP-like beta-helix" evidence="2">
    <location>
        <begin position="289"/>
        <end position="341"/>
    </location>
</feature>
<dbReference type="SUPFAM" id="SSF159283">
    <property type="entry name" value="Guanosine diphospho-D-mannose pyrophosphorylase/mannose-6-phosphate isomerase linker domain"/>
    <property type="match status" value="1"/>
</dbReference>